<evidence type="ECO:0000313" key="3">
    <source>
        <dbReference type="Proteomes" id="UP001150259"/>
    </source>
</evidence>
<reference evidence="2 3" key="1">
    <citation type="submission" date="2022-11" db="EMBL/GenBank/DDBJ databases">
        <title>Anaerobic phenanthrene biodegradation by a DNRA strain PheN6.</title>
        <authorList>
            <person name="Zhang Z."/>
        </authorList>
    </citation>
    <scope>NUCLEOTIDE SEQUENCE [LARGE SCALE GENOMIC DNA]</scope>
    <source>
        <strain evidence="2 3">PheN6</strain>
    </source>
</reference>
<sequence length="54" mass="5950">MTRLRDRKRIEAPTPGSEGDPHKTWVDLDGGVVHLTLPPERAMSGRLEDAEGPT</sequence>
<keyword evidence="3" id="KW-1185">Reference proteome</keyword>
<evidence type="ECO:0000313" key="2">
    <source>
        <dbReference type="EMBL" id="MDC5696322.1"/>
    </source>
</evidence>
<organism evidence="2 3">
    <name type="scientific">Intrasporangium calvum</name>
    <dbReference type="NCBI Taxonomy" id="53358"/>
    <lineage>
        <taxon>Bacteria</taxon>
        <taxon>Bacillati</taxon>
        <taxon>Actinomycetota</taxon>
        <taxon>Actinomycetes</taxon>
        <taxon>Micrococcales</taxon>
        <taxon>Intrasporangiaceae</taxon>
        <taxon>Intrasporangium</taxon>
    </lineage>
</organism>
<dbReference type="RefSeq" id="WP_272460897.1">
    <property type="nucleotide sequence ID" value="NZ_JAPFQL010000009.1"/>
</dbReference>
<proteinExistence type="predicted"/>
<dbReference type="Proteomes" id="UP001150259">
    <property type="component" value="Unassembled WGS sequence"/>
</dbReference>
<dbReference type="EMBL" id="JAPFQL010000009">
    <property type="protein sequence ID" value="MDC5696322.1"/>
    <property type="molecule type" value="Genomic_DNA"/>
</dbReference>
<evidence type="ECO:0000256" key="1">
    <source>
        <dbReference type="SAM" id="MobiDB-lite"/>
    </source>
</evidence>
<comment type="caution">
    <text evidence="2">The sequence shown here is derived from an EMBL/GenBank/DDBJ whole genome shotgun (WGS) entry which is preliminary data.</text>
</comment>
<name>A0ABT5GDK7_9MICO</name>
<gene>
    <name evidence="2" type="ORF">OO014_03570</name>
</gene>
<protein>
    <submittedName>
        <fullName evidence="2">Uncharacterized protein</fullName>
    </submittedName>
</protein>
<feature type="region of interest" description="Disordered" evidence="1">
    <location>
        <begin position="1"/>
        <end position="25"/>
    </location>
</feature>
<accession>A0ABT5GDK7</accession>